<dbReference type="PROSITE" id="PS00211">
    <property type="entry name" value="ABC_TRANSPORTER_1"/>
    <property type="match status" value="1"/>
</dbReference>
<dbReference type="GO" id="GO:0005886">
    <property type="term" value="C:plasma membrane"/>
    <property type="evidence" value="ECO:0007669"/>
    <property type="project" value="TreeGrafter"/>
</dbReference>
<protein>
    <submittedName>
        <fullName evidence="6">ATP-binding protein of ABC transporter</fullName>
    </submittedName>
</protein>
<dbReference type="InterPro" id="IPR003593">
    <property type="entry name" value="AAA+_ATPase"/>
</dbReference>
<proteinExistence type="inferred from homology"/>
<dbReference type="RefSeq" id="WP_053232200.1">
    <property type="nucleotide sequence ID" value="NZ_CP011125.1"/>
</dbReference>
<dbReference type="GO" id="GO:0022857">
    <property type="term" value="F:transmembrane transporter activity"/>
    <property type="evidence" value="ECO:0007669"/>
    <property type="project" value="TreeGrafter"/>
</dbReference>
<dbReference type="PANTHER" id="PTHR24220:SF86">
    <property type="entry name" value="ABC TRANSPORTER ABCH.1"/>
    <property type="match status" value="1"/>
</dbReference>
<keyword evidence="7" id="KW-1185">Reference proteome</keyword>
<evidence type="ECO:0000256" key="3">
    <source>
        <dbReference type="ARBA" id="ARBA00022840"/>
    </source>
</evidence>
<dbReference type="AlphaFoldDB" id="A0A0F6SEB5"/>
<reference evidence="6 7" key="1">
    <citation type="submission" date="2015-03" db="EMBL/GenBank/DDBJ databases">
        <title>Genome assembly of Sandaracinus amylolyticus DSM 53668.</title>
        <authorList>
            <person name="Sharma G."/>
            <person name="Subramanian S."/>
        </authorList>
    </citation>
    <scope>NUCLEOTIDE SEQUENCE [LARGE SCALE GENOMIC DNA]</scope>
    <source>
        <strain evidence="6 7">DSM 53668</strain>
    </source>
</reference>
<keyword evidence="2" id="KW-0547">Nucleotide-binding</keyword>
<dbReference type="Proteomes" id="UP000034883">
    <property type="component" value="Chromosome"/>
</dbReference>
<dbReference type="EMBL" id="CP011125">
    <property type="protein sequence ID" value="AKF04904.1"/>
    <property type="molecule type" value="Genomic_DNA"/>
</dbReference>
<accession>A0A0F6SEB5</accession>
<dbReference type="GO" id="GO:0005524">
    <property type="term" value="F:ATP binding"/>
    <property type="evidence" value="ECO:0007669"/>
    <property type="project" value="UniProtKB-KW"/>
</dbReference>
<organism evidence="6 7">
    <name type="scientific">Sandaracinus amylolyticus</name>
    <dbReference type="NCBI Taxonomy" id="927083"/>
    <lineage>
        <taxon>Bacteria</taxon>
        <taxon>Pseudomonadati</taxon>
        <taxon>Myxococcota</taxon>
        <taxon>Polyangia</taxon>
        <taxon>Polyangiales</taxon>
        <taxon>Sandaracinaceae</taxon>
        <taxon>Sandaracinus</taxon>
    </lineage>
</organism>
<keyword evidence="1" id="KW-0813">Transport</keyword>
<dbReference type="InterPro" id="IPR017911">
    <property type="entry name" value="MacB-like_ATP-bd"/>
</dbReference>
<evidence type="ECO:0000256" key="2">
    <source>
        <dbReference type="ARBA" id="ARBA00022741"/>
    </source>
</evidence>
<dbReference type="SMART" id="SM00382">
    <property type="entry name" value="AAA"/>
    <property type="match status" value="1"/>
</dbReference>
<dbReference type="InterPro" id="IPR017871">
    <property type="entry name" value="ABC_transporter-like_CS"/>
</dbReference>
<dbReference type="PROSITE" id="PS50893">
    <property type="entry name" value="ABC_TRANSPORTER_2"/>
    <property type="match status" value="1"/>
</dbReference>
<dbReference type="Pfam" id="PF00005">
    <property type="entry name" value="ABC_tran"/>
    <property type="match status" value="1"/>
</dbReference>
<dbReference type="OrthoDB" id="9809450at2"/>
<name>A0A0F6SEB5_9BACT</name>
<dbReference type="InterPro" id="IPR003439">
    <property type="entry name" value="ABC_transporter-like_ATP-bd"/>
</dbReference>
<keyword evidence="3 6" id="KW-0067">ATP-binding</keyword>
<sequence>MTRVLELDGLSKVYHPETPELSVRAVDRVSFAVEAGESLAIIGPSGCGKSTLLQVLGCLDRPTSGRYLLGGRDVAGLGDDELALVRNVHVGFVFQSFHLLPRLSAVENVELPLLYRATVDDTRALALDALARVGLAQRARHLPSELSGGQRQRVAIARALVTRPSMLLCDEPTGALDSRTGEEVLALLSQLHDEGATIVMVTHDLSVARALQRAMWMKDGRIEDDGPSERVVAAFAAAHAREAS</sequence>
<dbReference type="CDD" id="cd03255">
    <property type="entry name" value="ABC_MJ0796_LolCDE_FtsE"/>
    <property type="match status" value="1"/>
</dbReference>
<evidence type="ECO:0000259" key="5">
    <source>
        <dbReference type="PROSITE" id="PS50893"/>
    </source>
</evidence>
<evidence type="ECO:0000256" key="1">
    <source>
        <dbReference type="ARBA" id="ARBA00022448"/>
    </source>
</evidence>
<dbReference type="InterPro" id="IPR015854">
    <property type="entry name" value="ABC_transpr_LolD-like"/>
</dbReference>
<dbReference type="SUPFAM" id="SSF52540">
    <property type="entry name" value="P-loop containing nucleoside triphosphate hydrolases"/>
    <property type="match status" value="1"/>
</dbReference>
<evidence type="ECO:0000313" key="6">
    <source>
        <dbReference type="EMBL" id="AKF04904.1"/>
    </source>
</evidence>
<dbReference type="InterPro" id="IPR027417">
    <property type="entry name" value="P-loop_NTPase"/>
</dbReference>
<feature type="domain" description="ABC transporter" evidence="5">
    <location>
        <begin position="5"/>
        <end position="244"/>
    </location>
</feature>
<dbReference type="STRING" id="927083.DB32_002053"/>
<dbReference type="FunFam" id="3.40.50.300:FF:000032">
    <property type="entry name" value="Export ABC transporter ATP-binding protein"/>
    <property type="match status" value="1"/>
</dbReference>
<dbReference type="GO" id="GO:0098796">
    <property type="term" value="C:membrane protein complex"/>
    <property type="evidence" value="ECO:0007669"/>
    <property type="project" value="UniProtKB-ARBA"/>
</dbReference>
<evidence type="ECO:0000313" key="7">
    <source>
        <dbReference type="Proteomes" id="UP000034883"/>
    </source>
</evidence>
<dbReference type="PANTHER" id="PTHR24220">
    <property type="entry name" value="IMPORT ATP-BINDING PROTEIN"/>
    <property type="match status" value="1"/>
</dbReference>
<dbReference type="Gene3D" id="3.40.50.300">
    <property type="entry name" value="P-loop containing nucleotide triphosphate hydrolases"/>
    <property type="match status" value="1"/>
</dbReference>
<dbReference type="GO" id="GO:0016887">
    <property type="term" value="F:ATP hydrolysis activity"/>
    <property type="evidence" value="ECO:0007669"/>
    <property type="project" value="InterPro"/>
</dbReference>
<dbReference type="KEGG" id="samy:DB32_002053"/>
<gene>
    <name evidence="6" type="ORF">DB32_002053</name>
</gene>
<evidence type="ECO:0000256" key="4">
    <source>
        <dbReference type="ARBA" id="ARBA00038388"/>
    </source>
</evidence>
<comment type="similarity">
    <text evidence="4">Belongs to the ABC transporter superfamily. Macrolide exporter (TC 3.A.1.122) family.</text>
</comment>